<dbReference type="PROSITE" id="PS50956">
    <property type="entry name" value="HTH_ASNC_2"/>
    <property type="match status" value="1"/>
</dbReference>
<evidence type="ECO:0000256" key="3">
    <source>
        <dbReference type="ARBA" id="ARBA00023163"/>
    </source>
</evidence>
<dbReference type="PANTHER" id="PTHR30154">
    <property type="entry name" value="LEUCINE-RESPONSIVE REGULATORY PROTEIN"/>
    <property type="match status" value="1"/>
</dbReference>
<evidence type="ECO:0000259" key="4">
    <source>
        <dbReference type="PROSITE" id="PS50956"/>
    </source>
</evidence>
<accession>A0ABY4VYT6</accession>
<dbReference type="Proteomes" id="UP001056291">
    <property type="component" value="Chromosome"/>
</dbReference>
<protein>
    <submittedName>
        <fullName evidence="5">Lrp/AsnC family transcriptional regulator</fullName>
    </submittedName>
</protein>
<dbReference type="PRINTS" id="PR00033">
    <property type="entry name" value="HTHASNC"/>
</dbReference>
<keyword evidence="1" id="KW-0805">Transcription regulation</keyword>
<dbReference type="InterPro" id="IPR019887">
    <property type="entry name" value="Tscrpt_reg_AsnC/Lrp_C"/>
</dbReference>
<reference evidence="5" key="1">
    <citation type="submission" date="2022-06" db="EMBL/GenBank/DDBJ databases">
        <title>Sneathiella actinostolidae sp. nov., isolated from a sea anemonein the Western Pacific Ocean.</title>
        <authorList>
            <person name="Wei M.J."/>
        </authorList>
    </citation>
    <scope>NUCLEOTIDE SEQUENCE</scope>
    <source>
        <strain evidence="5">PHK-P5</strain>
    </source>
</reference>
<dbReference type="InterPro" id="IPR011991">
    <property type="entry name" value="ArsR-like_HTH"/>
</dbReference>
<sequence>MDSIDRKILDSLQKDASIKNVDLADRVGLAPSSCLRRVRNLWKAGIITGSVVLTDGEKMGRNVKAIVSVRLFDHGNDARKEWLNALIQERAVSQAYSVSGETDAVIFLTLANMSEFQELSQRLFSGDPNVFQFVTHFVMEEHKFDLAN</sequence>
<dbReference type="EMBL" id="CP098747">
    <property type="protein sequence ID" value="USG60095.1"/>
    <property type="molecule type" value="Genomic_DNA"/>
</dbReference>
<keyword evidence="2" id="KW-0238">DNA-binding</keyword>
<dbReference type="InterPro" id="IPR036388">
    <property type="entry name" value="WH-like_DNA-bd_sf"/>
</dbReference>
<dbReference type="Gene3D" id="3.30.70.920">
    <property type="match status" value="1"/>
</dbReference>
<dbReference type="Pfam" id="PF01037">
    <property type="entry name" value="AsnC_trans_reg"/>
    <property type="match status" value="1"/>
</dbReference>
<dbReference type="CDD" id="cd00090">
    <property type="entry name" value="HTH_ARSR"/>
    <property type="match status" value="1"/>
</dbReference>
<dbReference type="SMART" id="SM00344">
    <property type="entry name" value="HTH_ASNC"/>
    <property type="match status" value="1"/>
</dbReference>
<evidence type="ECO:0000256" key="2">
    <source>
        <dbReference type="ARBA" id="ARBA00023125"/>
    </source>
</evidence>
<dbReference type="SUPFAM" id="SSF54909">
    <property type="entry name" value="Dimeric alpha+beta barrel"/>
    <property type="match status" value="1"/>
</dbReference>
<evidence type="ECO:0000256" key="1">
    <source>
        <dbReference type="ARBA" id="ARBA00023015"/>
    </source>
</evidence>
<evidence type="ECO:0000313" key="5">
    <source>
        <dbReference type="EMBL" id="USG60095.1"/>
    </source>
</evidence>
<dbReference type="SUPFAM" id="SSF46785">
    <property type="entry name" value="Winged helix' DNA-binding domain"/>
    <property type="match status" value="1"/>
</dbReference>
<proteinExistence type="predicted"/>
<name>A0ABY4VYT6_9PROT</name>
<feature type="domain" description="HTH asnC-type" evidence="4">
    <location>
        <begin position="1"/>
        <end position="62"/>
    </location>
</feature>
<organism evidence="5 6">
    <name type="scientific">Sneathiella marina</name>
    <dbReference type="NCBI Taxonomy" id="2950108"/>
    <lineage>
        <taxon>Bacteria</taxon>
        <taxon>Pseudomonadati</taxon>
        <taxon>Pseudomonadota</taxon>
        <taxon>Alphaproteobacteria</taxon>
        <taxon>Sneathiellales</taxon>
        <taxon>Sneathiellaceae</taxon>
        <taxon>Sneathiella</taxon>
    </lineage>
</organism>
<dbReference type="InterPro" id="IPR019888">
    <property type="entry name" value="Tscrpt_reg_AsnC-like"/>
</dbReference>
<dbReference type="PANTHER" id="PTHR30154:SF34">
    <property type="entry name" value="TRANSCRIPTIONAL REGULATOR AZLB"/>
    <property type="match status" value="1"/>
</dbReference>
<keyword evidence="6" id="KW-1185">Reference proteome</keyword>
<dbReference type="RefSeq" id="WP_251932902.1">
    <property type="nucleotide sequence ID" value="NZ_CP098747.1"/>
</dbReference>
<dbReference type="InterPro" id="IPR036390">
    <property type="entry name" value="WH_DNA-bd_sf"/>
</dbReference>
<keyword evidence="3" id="KW-0804">Transcription</keyword>
<dbReference type="Pfam" id="PF13412">
    <property type="entry name" value="HTH_24"/>
    <property type="match status" value="1"/>
</dbReference>
<dbReference type="InterPro" id="IPR011008">
    <property type="entry name" value="Dimeric_a/b-barrel"/>
</dbReference>
<dbReference type="Gene3D" id="1.10.10.10">
    <property type="entry name" value="Winged helix-like DNA-binding domain superfamily/Winged helix DNA-binding domain"/>
    <property type="match status" value="1"/>
</dbReference>
<dbReference type="InterPro" id="IPR000485">
    <property type="entry name" value="AsnC-type_HTH_dom"/>
</dbReference>
<evidence type="ECO:0000313" key="6">
    <source>
        <dbReference type="Proteomes" id="UP001056291"/>
    </source>
</evidence>
<gene>
    <name evidence="5" type="ORF">NBZ79_13015</name>
</gene>